<sequence length="123" mass="13902">MENKTVFICDDDSTIVDMLQMLLEMSGYDTIIETNSLNALEVIRESRPDVILLDLWMPMLSGDELIKKIREHEELKEMFVICISASKDGKDVAFQAGANRFIAKPFDINDLLEAVESSSNGDR</sequence>
<reference evidence="4 5" key="1">
    <citation type="submission" date="2023-07" db="EMBL/GenBank/DDBJ databases">
        <title>Functional and genomic diversity of the sorghum phyllosphere microbiome.</title>
        <authorList>
            <person name="Shade A."/>
        </authorList>
    </citation>
    <scope>NUCLEOTIDE SEQUENCE [LARGE SCALE GENOMIC DNA]</scope>
    <source>
        <strain evidence="4 5">SORGH_AS_0892</strain>
    </source>
</reference>
<gene>
    <name evidence="4" type="ORF">QE382_002959</name>
</gene>
<dbReference type="InterPro" id="IPR001789">
    <property type="entry name" value="Sig_transdc_resp-reg_receiver"/>
</dbReference>
<keyword evidence="5" id="KW-1185">Reference proteome</keyword>
<accession>A0ABU0U7N7</accession>
<feature type="domain" description="Response regulatory" evidence="3">
    <location>
        <begin position="5"/>
        <end position="119"/>
    </location>
</feature>
<organism evidence="4 5">
    <name type="scientific">Sphingobacterium zeae</name>
    <dbReference type="NCBI Taxonomy" id="1776859"/>
    <lineage>
        <taxon>Bacteria</taxon>
        <taxon>Pseudomonadati</taxon>
        <taxon>Bacteroidota</taxon>
        <taxon>Sphingobacteriia</taxon>
        <taxon>Sphingobacteriales</taxon>
        <taxon>Sphingobacteriaceae</taxon>
        <taxon>Sphingobacterium</taxon>
    </lineage>
</organism>
<evidence type="ECO:0000313" key="5">
    <source>
        <dbReference type="Proteomes" id="UP001244640"/>
    </source>
</evidence>
<name>A0ABU0U7N7_9SPHI</name>
<feature type="modified residue" description="4-aspartylphosphate" evidence="2">
    <location>
        <position position="54"/>
    </location>
</feature>
<dbReference type="Proteomes" id="UP001244640">
    <property type="component" value="Unassembled WGS sequence"/>
</dbReference>
<keyword evidence="1 2" id="KW-0597">Phosphoprotein</keyword>
<dbReference type="PANTHER" id="PTHR44591">
    <property type="entry name" value="STRESS RESPONSE REGULATOR PROTEIN 1"/>
    <property type="match status" value="1"/>
</dbReference>
<proteinExistence type="predicted"/>
<dbReference type="SUPFAM" id="SSF52172">
    <property type="entry name" value="CheY-like"/>
    <property type="match status" value="1"/>
</dbReference>
<dbReference type="PROSITE" id="PS50110">
    <property type="entry name" value="RESPONSE_REGULATORY"/>
    <property type="match status" value="1"/>
</dbReference>
<evidence type="ECO:0000256" key="2">
    <source>
        <dbReference type="PROSITE-ProRule" id="PRU00169"/>
    </source>
</evidence>
<evidence type="ECO:0000256" key="1">
    <source>
        <dbReference type="ARBA" id="ARBA00022553"/>
    </source>
</evidence>
<dbReference type="RefSeq" id="WP_307186526.1">
    <property type="nucleotide sequence ID" value="NZ_JAUTBA010000001.1"/>
</dbReference>
<dbReference type="PANTHER" id="PTHR44591:SF3">
    <property type="entry name" value="RESPONSE REGULATORY DOMAIN-CONTAINING PROTEIN"/>
    <property type="match status" value="1"/>
</dbReference>
<dbReference type="InterPro" id="IPR050595">
    <property type="entry name" value="Bact_response_regulator"/>
</dbReference>
<comment type="caution">
    <text evidence="4">The sequence shown here is derived from an EMBL/GenBank/DDBJ whole genome shotgun (WGS) entry which is preliminary data.</text>
</comment>
<evidence type="ECO:0000259" key="3">
    <source>
        <dbReference type="PROSITE" id="PS50110"/>
    </source>
</evidence>
<dbReference type="InterPro" id="IPR011006">
    <property type="entry name" value="CheY-like_superfamily"/>
</dbReference>
<dbReference type="SMART" id="SM00448">
    <property type="entry name" value="REC"/>
    <property type="match status" value="1"/>
</dbReference>
<dbReference type="Pfam" id="PF00072">
    <property type="entry name" value="Response_reg"/>
    <property type="match status" value="1"/>
</dbReference>
<protein>
    <submittedName>
        <fullName evidence="4">CheY-like chemotaxis protein</fullName>
    </submittedName>
</protein>
<dbReference type="Gene3D" id="3.40.50.2300">
    <property type="match status" value="1"/>
</dbReference>
<evidence type="ECO:0000313" key="4">
    <source>
        <dbReference type="EMBL" id="MDQ1150975.1"/>
    </source>
</evidence>
<dbReference type="EMBL" id="JAUTBA010000001">
    <property type="protein sequence ID" value="MDQ1150975.1"/>
    <property type="molecule type" value="Genomic_DNA"/>
</dbReference>